<dbReference type="Pfam" id="PF00440">
    <property type="entry name" value="TetR_N"/>
    <property type="match status" value="1"/>
</dbReference>
<dbReference type="PANTHER" id="PTHR43479:SF11">
    <property type="entry name" value="ACREF_ENVCD OPERON REPRESSOR-RELATED"/>
    <property type="match status" value="1"/>
</dbReference>
<reference evidence="4 5" key="1">
    <citation type="submission" date="2011-10" db="EMBL/GenBank/DDBJ databases">
        <title>The Genome Sequence of Fusobacterium sp. 4_1_13.</title>
        <authorList>
            <consortium name="The Broad Institute Genome Sequencing Platform"/>
            <person name="Earl A."/>
            <person name="Ward D."/>
            <person name="Feldgarden M."/>
            <person name="Gevers D."/>
            <person name="Strauss J."/>
            <person name="Ambrose C."/>
            <person name="Allen-Vercoe E."/>
            <person name="Young S.K."/>
            <person name="Zeng Q."/>
            <person name="Gargeya S."/>
            <person name="Fitzgerald M."/>
            <person name="Haas B."/>
            <person name="Abouelleil A."/>
            <person name="Alvarado L."/>
            <person name="Arachchi H.M."/>
            <person name="Berlin A."/>
            <person name="Brown A."/>
            <person name="Chapman S.B."/>
            <person name="Chen Z."/>
            <person name="Dunbar C."/>
            <person name="Freedman E."/>
            <person name="Gearin G."/>
            <person name="Goldberg J."/>
            <person name="Griggs A."/>
            <person name="Gujja S."/>
            <person name="Heiman D."/>
            <person name="Howarth C."/>
            <person name="Larson L."/>
            <person name="Lui A."/>
            <person name="MacDonald P.J."/>
            <person name="Montmayeur A."/>
            <person name="Murphy C."/>
            <person name="Neiman D."/>
            <person name="Pearson M."/>
            <person name="Priest M."/>
            <person name="Roberts A."/>
            <person name="Saif S."/>
            <person name="Shea T."/>
            <person name="Shenoy N."/>
            <person name="Sisk P."/>
            <person name="Stolte C."/>
            <person name="Sykes S."/>
            <person name="Wortman J."/>
            <person name="Nusbaum C."/>
            <person name="Birren B."/>
        </authorList>
    </citation>
    <scope>NUCLEOTIDE SEQUENCE [LARGE SCALE GENOMIC DNA]</scope>
    <source>
        <strain evidence="4 5">4_1_13</strain>
    </source>
</reference>
<organism evidence="4 5">
    <name type="scientific">Fusobacterium vincentii 4_1_13</name>
    <dbReference type="NCBI Taxonomy" id="469606"/>
    <lineage>
        <taxon>Bacteria</taxon>
        <taxon>Fusobacteriati</taxon>
        <taxon>Fusobacteriota</taxon>
        <taxon>Fusobacteriia</taxon>
        <taxon>Fusobacteriales</taxon>
        <taxon>Fusobacteriaceae</taxon>
        <taxon>Fusobacterium</taxon>
    </lineage>
</organism>
<dbReference type="HOGENOM" id="CLU_069356_6_1_0"/>
<name>A0A0M1VSG7_FUSVC</name>
<keyword evidence="1 2" id="KW-0238">DNA-binding</keyword>
<dbReference type="EMBL" id="ACDE02000013">
    <property type="protein sequence ID" value="EEO39367.1"/>
    <property type="molecule type" value="Genomic_DNA"/>
</dbReference>
<proteinExistence type="predicted"/>
<gene>
    <name evidence="4" type="ORF">FSCG_00080</name>
</gene>
<dbReference type="RefSeq" id="WP_008802466.1">
    <property type="nucleotide sequence ID" value="NZ_KQ235735.1"/>
</dbReference>
<feature type="DNA-binding region" description="H-T-H motif" evidence="2">
    <location>
        <begin position="30"/>
        <end position="49"/>
    </location>
</feature>
<dbReference type="eggNOG" id="COG1309">
    <property type="taxonomic scope" value="Bacteria"/>
</dbReference>
<protein>
    <recommendedName>
        <fullName evidence="3">HTH tetR-type domain-containing protein</fullName>
    </recommendedName>
</protein>
<evidence type="ECO:0000256" key="1">
    <source>
        <dbReference type="ARBA" id="ARBA00023125"/>
    </source>
</evidence>
<dbReference type="Gene3D" id="1.10.357.10">
    <property type="entry name" value="Tetracycline Repressor, domain 2"/>
    <property type="match status" value="1"/>
</dbReference>
<evidence type="ECO:0000313" key="5">
    <source>
        <dbReference type="Proteomes" id="UP000004925"/>
    </source>
</evidence>
<sequence>MPQILKEEIKNRIYKAASKIFYEKGFLKTKMKDISEEARIPVGLVYTYYKNKEELFDEIVNPIYYYLNLAIEKEEKEEGSALERFKATGEEYVLKLLNQHKILVVLMDKAQGTKHENAKQVFIKILENHIRRQVQKKGIIVEEEILIHILASNFTESLLEIARHYENPDWAKKILSLVTKCYYEGVNSI</sequence>
<evidence type="ECO:0000256" key="2">
    <source>
        <dbReference type="PROSITE-ProRule" id="PRU00335"/>
    </source>
</evidence>
<evidence type="ECO:0000313" key="4">
    <source>
        <dbReference type="EMBL" id="EEO39367.1"/>
    </source>
</evidence>
<dbReference type="InterPro" id="IPR001647">
    <property type="entry name" value="HTH_TetR"/>
</dbReference>
<dbReference type="PRINTS" id="PR00455">
    <property type="entry name" value="HTHTETR"/>
</dbReference>
<dbReference type="Proteomes" id="UP000004925">
    <property type="component" value="Unassembled WGS sequence"/>
</dbReference>
<dbReference type="AlphaFoldDB" id="A0A0M1VSG7"/>
<dbReference type="PANTHER" id="PTHR43479">
    <property type="entry name" value="ACREF/ENVCD OPERON REPRESSOR-RELATED"/>
    <property type="match status" value="1"/>
</dbReference>
<accession>A0A0M1VSG7</accession>
<feature type="domain" description="HTH tetR-type" evidence="3">
    <location>
        <begin position="7"/>
        <end position="67"/>
    </location>
</feature>
<dbReference type="GO" id="GO:0003677">
    <property type="term" value="F:DNA binding"/>
    <property type="evidence" value="ECO:0007669"/>
    <property type="project" value="UniProtKB-UniRule"/>
</dbReference>
<evidence type="ECO:0000259" key="3">
    <source>
        <dbReference type="PROSITE" id="PS50977"/>
    </source>
</evidence>
<dbReference type="InterPro" id="IPR009057">
    <property type="entry name" value="Homeodomain-like_sf"/>
</dbReference>
<comment type="caution">
    <text evidence="4">The sequence shown here is derived from an EMBL/GenBank/DDBJ whole genome shotgun (WGS) entry which is preliminary data.</text>
</comment>
<dbReference type="PROSITE" id="PS50977">
    <property type="entry name" value="HTH_TETR_2"/>
    <property type="match status" value="1"/>
</dbReference>
<dbReference type="SUPFAM" id="SSF46689">
    <property type="entry name" value="Homeodomain-like"/>
    <property type="match status" value="1"/>
</dbReference>
<dbReference type="InterPro" id="IPR050624">
    <property type="entry name" value="HTH-type_Tx_Regulator"/>
</dbReference>